<keyword evidence="1" id="KW-1133">Transmembrane helix</keyword>
<evidence type="ECO:0000313" key="2">
    <source>
        <dbReference type="EMBL" id="CAB4329799.1"/>
    </source>
</evidence>
<organism evidence="2">
    <name type="scientific">freshwater metagenome</name>
    <dbReference type="NCBI Taxonomy" id="449393"/>
    <lineage>
        <taxon>unclassified sequences</taxon>
        <taxon>metagenomes</taxon>
        <taxon>ecological metagenomes</taxon>
    </lineage>
</organism>
<reference evidence="2" key="1">
    <citation type="submission" date="2020-05" db="EMBL/GenBank/DDBJ databases">
        <authorList>
            <person name="Chiriac C."/>
            <person name="Salcher M."/>
            <person name="Ghai R."/>
            <person name="Kavagutti S V."/>
        </authorList>
    </citation>
    <scope>NUCLEOTIDE SEQUENCE</scope>
</reference>
<dbReference type="AlphaFoldDB" id="A0A6J5YPE2"/>
<feature type="transmembrane region" description="Helical" evidence="1">
    <location>
        <begin position="6"/>
        <end position="27"/>
    </location>
</feature>
<sequence>MLRVLVIRFSYVPLVVVYSVRSIIAWVKSLSSNPRTFISEPHLGQPILLLAVWEKGELRPDIVRLLRSAKNQGMYTFVINTARLTDPPNIAAYVDHYIERVNFGADFGSYKLGFEWILNPAKVQSTPRVIMGNDSVFYISDRIESTLNAHINATHEVLGITENFEYHYHLGSFFISFSEAIRTHPSLKKFWKKYHRSQMRPRNIRLGEMALTKCLLRCVSKREALDSQINVRVLRATLEQTPESVPTFLDHLSSTGLMNEVKEIPTPGEVIRKIFTFFSPSKSSDMGPIRTQTQASKLPENFLDTFEFTSGVDFSRAPQQFKDFATGMVLHTFTLDSQIHNSALSTMLLGIPIIKNDLLYRGAMGSYEAVKLMRMLPEPDRTEFSKMLFDRPYGGDTLHGWKLLAFCNGLI</sequence>
<keyword evidence="1" id="KW-0812">Transmembrane</keyword>
<gene>
    <name evidence="2" type="ORF">UFOPK3770_00064</name>
</gene>
<accession>A0A6J5YPE2</accession>
<name>A0A6J5YPE2_9ZZZZ</name>
<evidence type="ECO:0000256" key="1">
    <source>
        <dbReference type="SAM" id="Phobius"/>
    </source>
</evidence>
<proteinExistence type="predicted"/>
<protein>
    <submittedName>
        <fullName evidence="2">Unannotated protein</fullName>
    </submittedName>
</protein>
<keyword evidence="1" id="KW-0472">Membrane</keyword>
<dbReference type="EMBL" id="CAESAJ010000003">
    <property type="protein sequence ID" value="CAB4329799.1"/>
    <property type="molecule type" value="Genomic_DNA"/>
</dbReference>